<evidence type="ECO:0008006" key="3">
    <source>
        <dbReference type="Google" id="ProtNLM"/>
    </source>
</evidence>
<sequence length="136" mass="15311">MSVKNFDGELEIRGSASNFEINNITGPLVLNLTDMTTDPGKVSISHINWQKIYAQKKKLPFYILSNYHDVNFSFPENIKVNVNVTCVRGKLFSNLNIINSQTDSNTKDSFSGRLNGGGIPIYIHNENGNVYLRKEN</sequence>
<protein>
    <recommendedName>
        <fullName evidence="3">Adhesin domain-containing protein</fullName>
    </recommendedName>
</protein>
<accession>A0ABP7R0H6</accession>
<keyword evidence="2" id="KW-1185">Reference proteome</keyword>
<evidence type="ECO:0000313" key="2">
    <source>
        <dbReference type="Proteomes" id="UP001500742"/>
    </source>
</evidence>
<dbReference type="Proteomes" id="UP001500742">
    <property type="component" value="Unassembled WGS sequence"/>
</dbReference>
<name>A0ABP7R0H6_9SPHI</name>
<gene>
    <name evidence="1" type="ORF">GCM10022210_49210</name>
</gene>
<proteinExistence type="predicted"/>
<reference evidence="2" key="1">
    <citation type="journal article" date="2019" name="Int. J. Syst. Evol. Microbiol.">
        <title>The Global Catalogue of Microorganisms (GCM) 10K type strain sequencing project: providing services to taxonomists for standard genome sequencing and annotation.</title>
        <authorList>
            <consortium name="The Broad Institute Genomics Platform"/>
            <consortium name="The Broad Institute Genome Sequencing Center for Infectious Disease"/>
            <person name="Wu L."/>
            <person name="Ma J."/>
        </authorList>
    </citation>
    <scope>NUCLEOTIDE SEQUENCE [LARGE SCALE GENOMIC DNA]</scope>
    <source>
        <strain evidence="2">JCM 16601</strain>
    </source>
</reference>
<evidence type="ECO:0000313" key="1">
    <source>
        <dbReference type="EMBL" id="GAA3989937.1"/>
    </source>
</evidence>
<organism evidence="1 2">
    <name type="scientific">Mucilaginibacter dorajii</name>
    <dbReference type="NCBI Taxonomy" id="692994"/>
    <lineage>
        <taxon>Bacteria</taxon>
        <taxon>Pseudomonadati</taxon>
        <taxon>Bacteroidota</taxon>
        <taxon>Sphingobacteriia</taxon>
        <taxon>Sphingobacteriales</taxon>
        <taxon>Sphingobacteriaceae</taxon>
        <taxon>Mucilaginibacter</taxon>
    </lineage>
</organism>
<comment type="caution">
    <text evidence="1">The sequence shown here is derived from an EMBL/GenBank/DDBJ whole genome shotgun (WGS) entry which is preliminary data.</text>
</comment>
<dbReference type="EMBL" id="BAAAZC010000031">
    <property type="protein sequence ID" value="GAA3989937.1"/>
    <property type="molecule type" value="Genomic_DNA"/>
</dbReference>